<proteinExistence type="predicted"/>
<feature type="region of interest" description="Disordered" evidence="1">
    <location>
        <begin position="35"/>
        <end position="63"/>
    </location>
</feature>
<reference evidence="2" key="1">
    <citation type="submission" date="2021-01" db="EMBL/GenBank/DDBJ databases">
        <authorList>
            <person name="Corre E."/>
            <person name="Pelletier E."/>
            <person name="Niang G."/>
            <person name="Scheremetjew M."/>
            <person name="Finn R."/>
            <person name="Kale V."/>
            <person name="Holt S."/>
            <person name="Cochrane G."/>
            <person name="Meng A."/>
            <person name="Brown T."/>
            <person name="Cohen L."/>
        </authorList>
    </citation>
    <scope>NUCLEOTIDE SEQUENCE</scope>
    <source>
        <strain evidence="2">SM1012Den-03</strain>
    </source>
</reference>
<gene>
    <name evidence="2" type="ORF">SMAR0320_LOCUS17609</name>
</gene>
<sequence length="186" mass="20738">MQDVMVMKGTEDEYGSILSMGNKSDSSETETSIIMQGLNSGGGGPNLHHNIPPSHPQPSSTIRSPTPTAIQFNQTLASDFDRLLENKNYYRDPLDDNKSILSMECLRQGNDKEPNKDKAEVIGCSEFDDDDNDKGFSPSDCGNATGYKFCQLECSFPDMFEDVNETLSNDLHNLKLSQERERQGMR</sequence>
<accession>A0A7S2LYL9</accession>
<name>A0A7S2LYL9_9STRA</name>
<dbReference type="AlphaFoldDB" id="A0A7S2LYL9"/>
<protein>
    <submittedName>
        <fullName evidence="2">Uncharacterized protein</fullName>
    </submittedName>
</protein>
<dbReference type="EMBL" id="HBGZ01024838">
    <property type="protein sequence ID" value="CAD9620282.1"/>
    <property type="molecule type" value="Transcribed_RNA"/>
</dbReference>
<evidence type="ECO:0000313" key="2">
    <source>
        <dbReference type="EMBL" id="CAD9620282.1"/>
    </source>
</evidence>
<evidence type="ECO:0000256" key="1">
    <source>
        <dbReference type="SAM" id="MobiDB-lite"/>
    </source>
</evidence>
<organism evidence="2">
    <name type="scientific">Skeletonema marinoi</name>
    <dbReference type="NCBI Taxonomy" id="267567"/>
    <lineage>
        <taxon>Eukaryota</taxon>
        <taxon>Sar</taxon>
        <taxon>Stramenopiles</taxon>
        <taxon>Ochrophyta</taxon>
        <taxon>Bacillariophyta</taxon>
        <taxon>Coscinodiscophyceae</taxon>
        <taxon>Thalassiosirophycidae</taxon>
        <taxon>Thalassiosirales</taxon>
        <taxon>Skeletonemataceae</taxon>
        <taxon>Skeletonema</taxon>
        <taxon>Skeletonema marinoi-dohrnii complex</taxon>
    </lineage>
</organism>